<comment type="caution">
    <text evidence="1">The sequence shown here is derived from an EMBL/GenBank/DDBJ whole genome shotgun (WGS) entry which is preliminary data.</text>
</comment>
<accession>A0ABD0NDW9</accession>
<gene>
    <name evidence="1" type="ORF">M9458_043942</name>
</gene>
<reference evidence="1 2" key="1">
    <citation type="submission" date="2024-05" db="EMBL/GenBank/DDBJ databases">
        <title>Genome sequencing and assembly of Indian major carp, Cirrhinus mrigala (Hamilton, 1822).</title>
        <authorList>
            <person name="Mohindra V."/>
            <person name="Chowdhury L.M."/>
            <person name="Lal K."/>
            <person name="Jena J.K."/>
        </authorList>
    </citation>
    <scope>NUCLEOTIDE SEQUENCE [LARGE SCALE GENOMIC DNA]</scope>
    <source>
        <strain evidence="1">CM1030</strain>
        <tissue evidence="1">Blood</tissue>
    </source>
</reference>
<evidence type="ECO:0000313" key="2">
    <source>
        <dbReference type="Proteomes" id="UP001529510"/>
    </source>
</evidence>
<dbReference type="PANTHER" id="PTHR46512">
    <property type="entry name" value="PEPTIDYLPROLYL ISOMERASE"/>
    <property type="match status" value="1"/>
</dbReference>
<dbReference type="AlphaFoldDB" id="A0ABD0NDW9"/>
<dbReference type="Gene3D" id="1.25.40.10">
    <property type="entry name" value="Tetratricopeptide repeat domain"/>
    <property type="match status" value="1"/>
</dbReference>
<keyword evidence="2" id="KW-1185">Reference proteome</keyword>
<sequence>ADLILEVQLLSADDAPELELMPPSERISLANRKRERGNVHYQRADYAFAINSYGIALQITEATFR</sequence>
<dbReference type="PANTHER" id="PTHR46512:SF3">
    <property type="entry name" value="PEPTIDYL-PROLYL CIS-TRANS ISOMERASE FKBP8"/>
    <property type="match status" value="1"/>
</dbReference>
<organism evidence="1 2">
    <name type="scientific">Cirrhinus mrigala</name>
    <name type="common">Mrigala</name>
    <dbReference type="NCBI Taxonomy" id="683832"/>
    <lineage>
        <taxon>Eukaryota</taxon>
        <taxon>Metazoa</taxon>
        <taxon>Chordata</taxon>
        <taxon>Craniata</taxon>
        <taxon>Vertebrata</taxon>
        <taxon>Euteleostomi</taxon>
        <taxon>Actinopterygii</taxon>
        <taxon>Neopterygii</taxon>
        <taxon>Teleostei</taxon>
        <taxon>Ostariophysi</taxon>
        <taxon>Cypriniformes</taxon>
        <taxon>Cyprinidae</taxon>
        <taxon>Labeoninae</taxon>
        <taxon>Labeonini</taxon>
        <taxon>Cirrhinus</taxon>
    </lineage>
</organism>
<dbReference type="InterPro" id="IPR011990">
    <property type="entry name" value="TPR-like_helical_dom_sf"/>
</dbReference>
<evidence type="ECO:0000313" key="1">
    <source>
        <dbReference type="EMBL" id="KAL0160217.1"/>
    </source>
</evidence>
<protein>
    <submittedName>
        <fullName evidence="1">Uncharacterized protein</fullName>
    </submittedName>
</protein>
<proteinExistence type="predicted"/>
<dbReference type="Proteomes" id="UP001529510">
    <property type="component" value="Unassembled WGS sequence"/>
</dbReference>
<feature type="non-terminal residue" evidence="1">
    <location>
        <position position="1"/>
    </location>
</feature>
<feature type="non-terminal residue" evidence="1">
    <location>
        <position position="65"/>
    </location>
</feature>
<dbReference type="InterPro" id="IPR050754">
    <property type="entry name" value="FKBP4/5/8-like"/>
</dbReference>
<dbReference type="EMBL" id="JAMKFB020000022">
    <property type="protein sequence ID" value="KAL0160217.1"/>
    <property type="molecule type" value="Genomic_DNA"/>
</dbReference>
<name>A0ABD0NDW9_CIRMR</name>